<proteinExistence type="inferred from homology"/>
<dbReference type="PROSITE" id="PS50972">
    <property type="entry name" value="PTERIN_BINDING"/>
    <property type="match status" value="1"/>
</dbReference>
<evidence type="ECO:0000313" key="5">
    <source>
        <dbReference type="Proteomes" id="UP000034098"/>
    </source>
</evidence>
<comment type="pathway">
    <text evidence="2">Cofactor biosynthesis; tetrahydrofolate biosynthesis; 7,8-dihydrofolate from 2-amino-4-hydroxy-6-hydroxymethyl-7,8-dihydropteridine diphosphate and 4-aminobenzoate: step 1/2.</text>
</comment>
<dbReference type="GO" id="GO:0005829">
    <property type="term" value="C:cytosol"/>
    <property type="evidence" value="ECO:0007669"/>
    <property type="project" value="TreeGrafter"/>
</dbReference>
<organism evidence="4 5">
    <name type="scientific">Microbacterium trichothecenolyticum</name>
    <name type="common">Aureobacterium trichothecenolyticum</name>
    <dbReference type="NCBI Taxonomy" id="69370"/>
    <lineage>
        <taxon>Bacteria</taxon>
        <taxon>Bacillati</taxon>
        <taxon>Actinomycetota</taxon>
        <taxon>Actinomycetes</taxon>
        <taxon>Micrococcales</taxon>
        <taxon>Microbacteriaceae</taxon>
        <taxon>Microbacterium</taxon>
    </lineage>
</organism>
<comment type="similarity">
    <text evidence="1 2">Belongs to the DHPS family.</text>
</comment>
<dbReference type="InterPro" id="IPR045031">
    <property type="entry name" value="DHP_synth-like"/>
</dbReference>
<name>A0A0M2H9Q1_MICTR</name>
<evidence type="ECO:0000256" key="1">
    <source>
        <dbReference type="ARBA" id="ARBA00009503"/>
    </source>
</evidence>
<dbReference type="Gene3D" id="3.20.20.20">
    <property type="entry name" value="Dihydropteroate synthase-like"/>
    <property type="match status" value="1"/>
</dbReference>
<dbReference type="NCBIfam" id="TIGR01496">
    <property type="entry name" value="DHPS"/>
    <property type="match status" value="1"/>
</dbReference>
<dbReference type="GO" id="GO:0046654">
    <property type="term" value="P:tetrahydrofolate biosynthetic process"/>
    <property type="evidence" value="ECO:0007669"/>
    <property type="project" value="UniProtKB-UniPathway"/>
</dbReference>
<dbReference type="EMBL" id="JYJA01000032">
    <property type="protein sequence ID" value="KJL43168.1"/>
    <property type="molecule type" value="Genomic_DNA"/>
</dbReference>
<evidence type="ECO:0000313" key="4">
    <source>
        <dbReference type="EMBL" id="KJL43168.1"/>
    </source>
</evidence>
<protein>
    <recommendedName>
        <fullName evidence="2">Dihydropteroate synthase</fullName>
        <shortName evidence="2">DHPS</shortName>
        <ecNumber evidence="2">2.5.1.15</ecNumber>
    </recommendedName>
    <alternativeName>
        <fullName evidence="2">Dihydropteroate pyrophosphorylase</fullName>
    </alternativeName>
</protein>
<keyword evidence="2" id="KW-0289">Folate biosynthesis</keyword>
<comment type="cofactor">
    <cofactor evidence="2">
        <name>Mg(2+)</name>
        <dbReference type="ChEBI" id="CHEBI:18420"/>
    </cofactor>
</comment>
<keyword evidence="2" id="KW-0479">Metal-binding</keyword>
<dbReference type="InterPro" id="IPR011005">
    <property type="entry name" value="Dihydropteroate_synth-like_sf"/>
</dbReference>
<dbReference type="PATRIC" id="fig|69370.6.peg.1692"/>
<dbReference type="PANTHER" id="PTHR20941:SF8">
    <property type="entry name" value="INACTIVE DIHYDROPTEROATE SYNTHASE 2"/>
    <property type="match status" value="1"/>
</dbReference>
<dbReference type="PROSITE" id="PS00792">
    <property type="entry name" value="DHPS_1"/>
    <property type="match status" value="1"/>
</dbReference>
<dbReference type="InterPro" id="IPR000489">
    <property type="entry name" value="Pterin-binding_dom"/>
</dbReference>
<dbReference type="AlphaFoldDB" id="A0A0M2H9Q1"/>
<evidence type="ECO:0000256" key="2">
    <source>
        <dbReference type="RuleBase" id="RU361205"/>
    </source>
</evidence>
<keyword evidence="5" id="KW-1185">Reference proteome</keyword>
<keyword evidence="2 4" id="KW-0808">Transferase</keyword>
<gene>
    <name evidence="4" type="primary">folP</name>
    <name evidence="4" type="ORF">RS82_01662</name>
</gene>
<sequence length="302" mass="31933">MTLAPDTASALLAPVLDLPGGALDLSRHIAVMAIVNRTPDSFYDRGATFALDAAVSAGFAAVEAGAEIVDVGGVKFAPGPPVPIDEEIARVLPVVRELAPVARVSVDTFHPEVARAAIDAGAAIINDTTGLHDPAMAEVIARGGAGVVIAHSLAAPRTQHPLPHYDDVIGDIAEFLVARRDLARERGIPDSRIVLDPGHDLNKNTQQTLELTRRLGELAGLGAPLLVALSNKDFVGEALDREKGDRLPGSLAAAVFCALNGARIVRAHNVRETVDAMRMVEAILGWRRPAYERHNTRPEGND</sequence>
<dbReference type="EC" id="2.5.1.15" evidence="2"/>
<dbReference type="GO" id="GO:0046872">
    <property type="term" value="F:metal ion binding"/>
    <property type="evidence" value="ECO:0007669"/>
    <property type="project" value="UniProtKB-KW"/>
</dbReference>
<dbReference type="GO" id="GO:0046656">
    <property type="term" value="P:folic acid biosynthetic process"/>
    <property type="evidence" value="ECO:0007669"/>
    <property type="project" value="UniProtKB-KW"/>
</dbReference>
<dbReference type="SUPFAM" id="SSF51717">
    <property type="entry name" value="Dihydropteroate synthetase-like"/>
    <property type="match status" value="1"/>
</dbReference>
<reference evidence="4 5" key="1">
    <citation type="submission" date="2015-02" db="EMBL/GenBank/DDBJ databases">
        <title>Draft genome sequences of ten Microbacterium spp. with emphasis on heavy metal contaminated environments.</title>
        <authorList>
            <person name="Corretto E."/>
        </authorList>
    </citation>
    <scope>NUCLEOTIDE SEQUENCE [LARGE SCALE GENOMIC DNA]</scope>
    <source>
        <strain evidence="4 5">DSM 8608</strain>
    </source>
</reference>
<dbReference type="GO" id="GO:0004156">
    <property type="term" value="F:dihydropteroate synthase activity"/>
    <property type="evidence" value="ECO:0007669"/>
    <property type="project" value="UniProtKB-EC"/>
</dbReference>
<dbReference type="CDD" id="cd00739">
    <property type="entry name" value="DHPS"/>
    <property type="match status" value="1"/>
</dbReference>
<accession>A0A0M2H9Q1</accession>
<evidence type="ECO:0000259" key="3">
    <source>
        <dbReference type="PROSITE" id="PS50972"/>
    </source>
</evidence>
<dbReference type="InterPro" id="IPR006390">
    <property type="entry name" value="DHP_synth_dom"/>
</dbReference>
<comment type="function">
    <text evidence="2">Catalyzes the condensation of para-aminobenzoate (pABA) with 6-hydroxymethyl-7,8-dihydropterin diphosphate (DHPt-PP) to form 7,8-dihydropteroate (H2Pte), the immediate precursor of folate derivatives.</text>
</comment>
<dbReference type="Proteomes" id="UP000034098">
    <property type="component" value="Unassembled WGS sequence"/>
</dbReference>
<keyword evidence="2" id="KW-0460">Magnesium</keyword>
<dbReference type="RefSeq" id="WP_425411882.1">
    <property type="nucleotide sequence ID" value="NZ_JYJA01000032.1"/>
</dbReference>
<comment type="caution">
    <text evidence="4">The sequence shown here is derived from an EMBL/GenBank/DDBJ whole genome shotgun (WGS) entry which is preliminary data.</text>
</comment>
<dbReference type="PANTHER" id="PTHR20941">
    <property type="entry name" value="FOLATE SYNTHESIS PROTEINS"/>
    <property type="match status" value="1"/>
</dbReference>
<dbReference type="UniPathway" id="UPA00077">
    <property type="reaction ID" value="UER00156"/>
</dbReference>
<feature type="domain" description="Pterin-binding" evidence="3">
    <location>
        <begin position="29"/>
        <end position="278"/>
    </location>
</feature>
<dbReference type="Pfam" id="PF00809">
    <property type="entry name" value="Pterin_bind"/>
    <property type="match status" value="1"/>
</dbReference>